<proteinExistence type="predicted"/>
<gene>
    <name evidence="1" type="ORF">E2C01_052446</name>
</gene>
<evidence type="ECO:0000313" key="1">
    <source>
        <dbReference type="EMBL" id="MPC58441.1"/>
    </source>
</evidence>
<dbReference type="EMBL" id="VSRR010015692">
    <property type="protein sequence ID" value="MPC58441.1"/>
    <property type="molecule type" value="Genomic_DNA"/>
</dbReference>
<protein>
    <submittedName>
        <fullName evidence="1">Uncharacterized protein</fullName>
    </submittedName>
</protein>
<organism evidence="1 2">
    <name type="scientific">Portunus trituberculatus</name>
    <name type="common">Swimming crab</name>
    <name type="synonym">Neptunus trituberculatus</name>
    <dbReference type="NCBI Taxonomy" id="210409"/>
    <lineage>
        <taxon>Eukaryota</taxon>
        <taxon>Metazoa</taxon>
        <taxon>Ecdysozoa</taxon>
        <taxon>Arthropoda</taxon>
        <taxon>Crustacea</taxon>
        <taxon>Multicrustacea</taxon>
        <taxon>Malacostraca</taxon>
        <taxon>Eumalacostraca</taxon>
        <taxon>Eucarida</taxon>
        <taxon>Decapoda</taxon>
        <taxon>Pleocyemata</taxon>
        <taxon>Brachyura</taxon>
        <taxon>Eubrachyura</taxon>
        <taxon>Portunoidea</taxon>
        <taxon>Portunidae</taxon>
        <taxon>Portuninae</taxon>
        <taxon>Portunus</taxon>
    </lineage>
</organism>
<dbReference type="Proteomes" id="UP000324222">
    <property type="component" value="Unassembled WGS sequence"/>
</dbReference>
<accession>A0A5B7GEJ9</accession>
<comment type="caution">
    <text evidence="1">The sequence shown here is derived from an EMBL/GenBank/DDBJ whole genome shotgun (WGS) entry which is preliminary data.</text>
</comment>
<reference evidence="1 2" key="1">
    <citation type="submission" date="2019-05" db="EMBL/GenBank/DDBJ databases">
        <title>Another draft genome of Portunus trituberculatus and its Hox gene families provides insights of decapod evolution.</title>
        <authorList>
            <person name="Jeong J.-H."/>
            <person name="Song I."/>
            <person name="Kim S."/>
            <person name="Choi T."/>
            <person name="Kim D."/>
            <person name="Ryu S."/>
            <person name="Kim W."/>
        </authorList>
    </citation>
    <scope>NUCLEOTIDE SEQUENCE [LARGE SCALE GENOMIC DNA]</scope>
    <source>
        <tissue evidence="1">Muscle</tissue>
    </source>
</reference>
<name>A0A5B7GEJ9_PORTR</name>
<sequence length="98" mass="11022">MPGVEQQAGLGGLRKRMSLVPQPGVSKPPHLANLSWAKFTFGGRVATDHRMHTWRFAFKLGRRMANHAAPGDVRPLSKPIRTQCESPLHPFCLCYRLF</sequence>
<dbReference type="AlphaFoldDB" id="A0A5B7GEJ9"/>
<evidence type="ECO:0000313" key="2">
    <source>
        <dbReference type="Proteomes" id="UP000324222"/>
    </source>
</evidence>
<keyword evidence="2" id="KW-1185">Reference proteome</keyword>